<dbReference type="InParanoid" id="A0A7M7HE14"/>
<dbReference type="EnsemblMetazoa" id="XM_008218914">
    <property type="protein sequence ID" value="XP_008217136"/>
    <property type="gene ID" value="LOC100123010"/>
</dbReference>
<organism evidence="5 6">
    <name type="scientific">Nasonia vitripennis</name>
    <name type="common">Parasitic wasp</name>
    <dbReference type="NCBI Taxonomy" id="7425"/>
    <lineage>
        <taxon>Eukaryota</taxon>
        <taxon>Metazoa</taxon>
        <taxon>Ecdysozoa</taxon>
        <taxon>Arthropoda</taxon>
        <taxon>Hexapoda</taxon>
        <taxon>Insecta</taxon>
        <taxon>Pterygota</taxon>
        <taxon>Neoptera</taxon>
        <taxon>Endopterygota</taxon>
        <taxon>Hymenoptera</taxon>
        <taxon>Apocrita</taxon>
        <taxon>Proctotrupomorpha</taxon>
        <taxon>Chalcidoidea</taxon>
        <taxon>Pteromalidae</taxon>
        <taxon>Pteromalinae</taxon>
        <taxon>Nasonia</taxon>
    </lineage>
</organism>
<dbReference type="InterPro" id="IPR036508">
    <property type="entry name" value="Chitin-bd_dom_sf"/>
</dbReference>
<dbReference type="SMR" id="A0A7M7HE14"/>
<proteinExistence type="predicted"/>
<keyword evidence="6" id="KW-1185">Reference proteome</keyword>
<dbReference type="Gene3D" id="4.10.400.10">
    <property type="entry name" value="Low-density Lipoprotein Receptor"/>
    <property type="match status" value="1"/>
</dbReference>
<dbReference type="InterPro" id="IPR023415">
    <property type="entry name" value="LDLR_class-A_CS"/>
</dbReference>
<dbReference type="PANTHER" id="PTHR45985:SF5">
    <property type="entry name" value="CHITIN AND LDLR BINDING DEACETYLASE 3"/>
    <property type="match status" value="1"/>
</dbReference>
<evidence type="ECO:0000256" key="2">
    <source>
        <dbReference type="PROSITE-ProRule" id="PRU00124"/>
    </source>
</evidence>
<dbReference type="SMART" id="SM00192">
    <property type="entry name" value="LDLa"/>
    <property type="match status" value="1"/>
</dbReference>
<dbReference type="GO" id="GO:0008061">
    <property type="term" value="F:chitin binding"/>
    <property type="evidence" value="ECO:0007669"/>
    <property type="project" value="InterPro"/>
</dbReference>
<dbReference type="InterPro" id="IPR052740">
    <property type="entry name" value="CE4"/>
</dbReference>
<sequence length="525" mass="60153">MGQGAMARSWTILIGFCLLGWTSAAKVSSKESSVTAPCIHDTKFYRNSKTPAHAVWTPAECAKYYLCLDNEVFEFKCSQGLLFDVSRQICDFKANVDNCDVILEEAPSKPLLENGNCEEGHLACGDASCILSQYFCDGNPDCPDGSDEAFCDHQHDANSALPCDKNRCHLPNCWCSSDGTEIPGNLTSPTIPQMIVITFEDAVNSEHFDFVNKLFIDDRKNPNGCPIRATFYVSHQYTNYRDVQQLWNLGHEIAVHSVTHRGPEDWWMKNATLEDWFDEMVGEANIINRFAGVRMEDMKGLRVPFLRVGWNRQFLMMQEFGFVYDSSIVAPPSNPPIWPYTLDYQPPYGCTAVGQLCPTRSYPGIWEIPINPLFVEDQHCQTLETCSINLNEDEIYGALMNNFKMHYSSNRAPLGLHFQTSWLQTPSNYLALSKFIDDVLRLPDVYFVSNQQVLEWMRNPTSLDHIRAFKPWHCFGKKFDTYEIFCDVPNTCKLPSRILKTHRYLHTCYDCPKQYPWLRNEFGHD</sequence>
<reference evidence="5" key="1">
    <citation type="submission" date="2021-01" db="UniProtKB">
        <authorList>
            <consortium name="EnsemblMetazoa"/>
        </authorList>
    </citation>
    <scope>IDENTIFICATION</scope>
</reference>
<protein>
    <recommendedName>
        <fullName evidence="4">Chitin-binding type-2 domain-containing protein</fullName>
    </recommendedName>
</protein>
<dbReference type="CDD" id="cd00112">
    <property type="entry name" value="LDLa"/>
    <property type="match status" value="1"/>
</dbReference>
<feature type="disulfide bond" evidence="2">
    <location>
        <begin position="136"/>
        <end position="151"/>
    </location>
</feature>
<feature type="domain" description="Chitin-binding type-2" evidence="4">
    <location>
        <begin position="35"/>
        <end position="101"/>
    </location>
</feature>
<evidence type="ECO:0000313" key="5">
    <source>
        <dbReference type="EnsemblMetazoa" id="XP_008217136"/>
    </source>
</evidence>
<dbReference type="InterPro" id="IPR002172">
    <property type="entry name" value="LDrepeatLR_classA_rpt"/>
</dbReference>
<accession>A0A7M7HE14</accession>
<dbReference type="SUPFAM" id="SSF57424">
    <property type="entry name" value="LDL receptor-like module"/>
    <property type="match status" value="1"/>
</dbReference>
<dbReference type="SUPFAM" id="SSF57625">
    <property type="entry name" value="Invertebrate chitin-binding proteins"/>
    <property type="match status" value="1"/>
</dbReference>
<dbReference type="Gene3D" id="2.170.140.10">
    <property type="entry name" value="Chitin binding domain"/>
    <property type="match status" value="1"/>
</dbReference>
<name>A0A7M7HE14_NASVI</name>
<dbReference type="AlphaFoldDB" id="A0A7M7HE14"/>
<feature type="chain" id="PRO_5029795069" description="Chitin-binding type-2 domain-containing protein" evidence="3">
    <location>
        <begin position="25"/>
        <end position="525"/>
    </location>
</feature>
<keyword evidence="1 2" id="KW-1015">Disulfide bond</keyword>
<dbReference type="GO" id="GO:0016787">
    <property type="term" value="F:hydrolase activity"/>
    <property type="evidence" value="ECO:0007669"/>
    <property type="project" value="UniProtKB-ARBA"/>
</dbReference>
<feature type="disulfide bond" evidence="2">
    <location>
        <begin position="124"/>
        <end position="142"/>
    </location>
</feature>
<evidence type="ECO:0000313" key="6">
    <source>
        <dbReference type="Proteomes" id="UP000002358"/>
    </source>
</evidence>
<keyword evidence="3" id="KW-0732">Signal</keyword>
<dbReference type="CTD" id="35002"/>
<dbReference type="SMART" id="SM00494">
    <property type="entry name" value="ChtBD2"/>
    <property type="match status" value="1"/>
</dbReference>
<dbReference type="GO" id="GO:0005975">
    <property type="term" value="P:carbohydrate metabolic process"/>
    <property type="evidence" value="ECO:0007669"/>
    <property type="project" value="InterPro"/>
</dbReference>
<dbReference type="PROSITE" id="PS50068">
    <property type="entry name" value="LDLRA_2"/>
    <property type="match status" value="1"/>
</dbReference>
<dbReference type="PROSITE" id="PS50940">
    <property type="entry name" value="CHIT_BIND_II"/>
    <property type="match status" value="1"/>
</dbReference>
<dbReference type="KEGG" id="nvi:100123010"/>
<dbReference type="RefSeq" id="XP_008217136.1">
    <property type="nucleotide sequence ID" value="XM_008218914.3"/>
</dbReference>
<dbReference type="OrthoDB" id="504708at2759"/>
<dbReference type="GO" id="GO:0005576">
    <property type="term" value="C:extracellular region"/>
    <property type="evidence" value="ECO:0007669"/>
    <property type="project" value="InterPro"/>
</dbReference>
<dbReference type="PROSITE" id="PS01209">
    <property type="entry name" value="LDLRA_1"/>
    <property type="match status" value="1"/>
</dbReference>
<evidence type="ECO:0000256" key="1">
    <source>
        <dbReference type="ARBA" id="ARBA00023157"/>
    </source>
</evidence>
<evidence type="ECO:0000259" key="4">
    <source>
        <dbReference type="PROSITE" id="PS50940"/>
    </source>
</evidence>
<dbReference type="Pfam" id="PF01607">
    <property type="entry name" value="CBM_14"/>
    <property type="match status" value="1"/>
</dbReference>
<dbReference type="Pfam" id="PF00057">
    <property type="entry name" value="Ldl_recept_a"/>
    <property type="match status" value="1"/>
</dbReference>
<dbReference type="InterPro" id="IPR011330">
    <property type="entry name" value="Glyco_hydro/deAcase_b/a-brl"/>
</dbReference>
<dbReference type="SUPFAM" id="SSF88713">
    <property type="entry name" value="Glycoside hydrolase/deacetylase"/>
    <property type="match status" value="1"/>
</dbReference>
<dbReference type="InterPro" id="IPR036055">
    <property type="entry name" value="LDL_receptor-like_sf"/>
</dbReference>
<feature type="signal peptide" evidence="3">
    <location>
        <begin position="1"/>
        <end position="24"/>
    </location>
</feature>
<evidence type="ECO:0000256" key="3">
    <source>
        <dbReference type="SAM" id="SignalP"/>
    </source>
</evidence>
<dbReference type="GeneID" id="100123010"/>
<dbReference type="InterPro" id="IPR002557">
    <property type="entry name" value="Chitin-bd_dom"/>
</dbReference>
<dbReference type="Gene3D" id="3.20.20.370">
    <property type="entry name" value="Glycoside hydrolase/deacetylase"/>
    <property type="match status" value="1"/>
</dbReference>
<dbReference type="Proteomes" id="UP000002358">
    <property type="component" value="Chromosome 5"/>
</dbReference>
<feature type="disulfide bond" evidence="2">
    <location>
        <begin position="117"/>
        <end position="129"/>
    </location>
</feature>
<dbReference type="PANTHER" id="PTHR45985">
    <property type="match status" value="1"/>
</dbReference>